<feature type="transmembrane region" description="Helical" evidence="2">
    <location>
        <begin position="43"/>
        <end position="62"/>
    </location>
</feature>
<keyword evidence="4" id="KW-1185">Reference proteome</keyword>
<feature type="transmembrane region" description="Helical" evidence="2">
    <location>
        <begin position="210"/>
        <end position="230"/>
    </location>
</feature>
<organism evidence="3 4">
    <name type="scientific">Microbispora corallina</name>
    <dbReference type="NCBI Taxonomy" id="83302"/>
    <lineage>
        <taxon>Bacteria</taxon>
        <taxon>Bacillati</taxon>
        <taxon>Actinomycetota</taxon>
        <taxon>Actinomycetes</taxon>
        <taxon>Streptosporangiales</taxon>
        <taxon>Streptosporangiaceae</taxon>
        <taxon>Microbispora</taxon>
    </lineage>
</organism>
<dbReference type="Proteomes" id="UP000603904">
    <property type="component" value="Unassembled WGS sequence"/>
</dbReference>
<keyword evidence="2" id="KW-0812">Transmembrane</keyword>
<sequence length="438" mass="44803">MVSLTACAGLLAPVPEGRTGELRGLAGGPLPGPVLDGLPGRQGAWAAVLLICCATLAGAWLARRYSARVTVWLAVASAMMLVTALVDLLPDALDDAAEAGVPTWALGVAACTGFLVVAYFTRKGCACPDEHERPRGPQHAPGRHRRLRRAVDAALFGGMGTAAALTLHRAVEGATLALTASVVVVLALAVHSASEGLALAALLDLADQRLAPWLAASCAGPVIGVLTATFRPLPAQVVPILLSVVMGVLLRTAIVGIRLAAGGQRSGRLSRRQIVLAVTAAAGAGLLIASAHRLEQGHEGTPTAESRAFGSPYQPEQTGVSLTGADETTEGSPARALIGRADEQAAPASPRLGGAVAHTDRPASLMAERSILAELLARSDASVRRTPVGRALHALPGYGRGRVATLLSEAGIGAERPLGTLTGDERRRLLHVLGSGVQ</sequence>
<evidence type="ECO:0000256" key="2">
    <source>
        <dbReference type="SAM" id="Phobius"/>
    </source>
</evidence>
<feature type="transmembrane region" description="Helical" evidence="2">
    <location>
        <begin position="177"/>
        <end position="203"/>
    </location>
</feature>
<feature type="transmembrane region" description="Helical" evidence="2">
    <location>
        <begin position="273"/>
        <end position="292"/>
    </location>
</feature>
<reference evidence="3 4" key="1">
    <citation type="submission" date="2021-01" db="EMBL/GenBank/DDBJ databases">
        <title>Whole genome shotgun sequence of Microbispora corallina NBRC 16416.</title>
        <authorList>
            <person name="Komaki H."/>
            <person name="Tamura T."/>
        </authorList>
    </citation>
    <scope>NUCLEOTIDE SEQUENCE [LARGE SCALE GENOMIC DNA]</scope>
    <source>
        <strain evidence="3 4">NBRC 16416</strain>
    </source>
</reference>
<accession>A0ABQ4G751</accession>
<feature type="region of interest" description="Disordered" evidence="1">
    <location>
        <begin position="296"/>
        <end position="331"/>
    </location>
</feature>
<keyword evidence="2" id="KW-0472">Membrane</keyword>
<protein>
    <recommendedName>
        <fullName evidence="5">Zinc transporter ZupT</fullName>
    </recommendedName>
</protein>
<keyword evidence="2" id="KW-1133">Transmembrane helix</keyword>
<evidence type="ECO:0000256" key="1">
    <source>
        <dbReference type="SAM" id="MobiDB-lite"/>
    </source>
</evidence>
<dbReference type="EMBL" id="BOOC01000033">
    <property type="protein sequence ID" value="GIH42847.1"/>
    <property type="molecule type" value="Genomic_DNA"/>
</dbReference>
<feature type="transmembrane region" description="Helical" evidence="2">
    <location>
        <begin position="153"/>
        <end position="171"/>
    </location>
</feature>
<feature type="transmembrane region" description="Helical" evidence="2">
    <location>
        <begin position="101"/>
        <end position="120"/>
    </location>
</feature>
<dbReference type="Gene3D" id="1.10.8.50">
    <property type="match status" value="1"/>
</dbReference>
<feature type="transmembrane region" description="Helical" evidence="2">
    <location>
        <begin position="236"/>
        <end position="261"/>
    </location>
</feature>
<evidence type="ECO:0000313" key="4">
    <source>
        <dbReference type="Proteomes" id="UP000603904"/>
    </source>
</evidence>
<feature type="transmembrane region" description="Helical" evidence="2">
    <location>
        <begin position="69"/>
        <end position="89"/>
    </location>
</feature>
<evidence type="ECO:0000313" key="3">
    <source>
        <dbReference type="EMBL" id="GIH42847.1"/>
    </source>
</evidence>
<proteinExistence type="predicted"/>
<gene>
    <name evidence="3" type="ORF">Mco01_58470</name>
</gene>
<dbReference type="RefSeq" id="WP_204060022.1">
    <property type="nucleotide sequence ID" value="NZ_BAAAGP010000022.1"/>
</dbReference>
<name>A0ABQ4G751_9ACTN</name>
<comment type="caution">
    <text evidence="3">The sequence shown here is derived from an EMBL/GenBank/DDBJ whole genome shotgun (WGS) entry which is preliminary data.</text>
</comment>
<evidence type="ECO:0008006" key="5">
    <source>
        <dbReference type="Google" id="ProtNLM"/>
    </source>
</evidence>